<feature type="domain" description="F-box" evidence="2">
    <location>
        <begin position="65"/>
        <end position="111"/>
    </location>
</feature>
<evidence type="ECO:0000313" key="4">
    <source>
        <dbReference type="Proteomes" id="UP001149090"/>
    </source>
</evidence>
<keyword evidence="1" id="KW-0812">Transmembrane</keyword>
<dbReference type="SUPFAM" id="SSF81383">
    <property type="entry name" value="F-box domain"/>
    <property type="match status" value="1"/>
</dbReference>
<evidence type="ECO:0000259" key="2">
    <source>
        <dbReference type="PROSITE" id="PS50181"/>
    </source>
</evidence>
<gene>
    <name evidence="3" type="ORF">M0811_07343</name>
</gene>
<evidence type="ECO:0000256" key="1">
    <source>
        <dbReference type="SAM" id="Phobius"/>
    </source>
</evidence>
<feature type="transmembrane region" description="Helical" evidence="1">
    <location>
        <begin position="422"/>
        <end position="438"/>
    </location>
</feature>
<dbReference type="PROSITE" id="PS50181">
    <property type="entry name" value="FBOX"/>
    <property type="match status" value="1"/>
</dbReference>
<feature type="transmembrane region" description="Helical" evidence="1">
    <location>
        <begin position="450"/>
        <end position="471"/>
    </location>
</feature>
<protein>
    <submittedName>
        <fullName evidence="3">F-box only protein</fullName>
    </submittedName>
</protein>
<dbReference type="InterPro" id="IPR036047">
    <property type="entry name" value="F-box-like_dom_sf"/>
</dbReference>
<feature type="transmembrane region" description="Helical" evidence="1">
    <location>
        <begin position="483"/>
        <end position="509"/>
    </location>
</feature>
<feature type="transmembrane region" description="Helical" evidence="1">
    <location>
        <begin position="331"/>
        <end position="348"/>
    </location>
</feature>
<keyword evidence="4" id="KW-1185">Reference proteome</keyword>
<feature type="transmembrane region" description="Helical" evidence="1">
    <location>
        <begin position="298"/>
        <end position="319"/>
    </location>
</feature>
<evidence type="ECO:0000313" key="3">
    <source>
        <dbReference type="EMBL" id="KAJ5075373.1"/>
    </source>
</evidence>
<keyword evidence="1" id="KW-1133">Transmembrane helix</keyword>
<dbReference type="Gene3D" id="1.20.1280.50">
    <property type="match status" value="1"/>
</dbReference>
<name>A0A9Q0RD96_ANAIG</name>
<comment type="caution">
    <text evidence="3">The sequence shown here is derived from an EMBL/GenBank/DDBJ whole genome shotgun (WGS) entry which is preliminary data.</text>
</comment>
<feature type="transmembrane region" description="Helical" evidence="1">
    <location>
        <begin position="272"/>
        <end position="292"/>
    </location>
</feature>
<dbReference type="InterPro" id="IPR001810">
    <property type="entry name" value="F-box_dom"/>
</dbReference>
<feature type="transmembrane region" description="Helical" evidence="1">
    <location>
        <begin position="354"/>
        <end position="379"/>
    </location>
</feature>
<dbReference type="Proteomes" id="UP001149090">
    <property type="component" value="Unassembled WGS sequence"/>
</dbReference>
<dbReference type="EMBL" id="JAPDFW010000065">
    <property type="protein sequence ID" value="KAJ5075373.1"/>
    <property type="molecule type" value="Genomic_DNA"/>
</dbReference>
<organism evidence="3 4">
    <name type="scientific">Anaeramoeba ignava</name>
    <name type="common">Anaerobic marine amoeba</name>
    <dbReference type="NCBI Taxonomy" id="1746090"/>
    <lineage>
        <taxon>Eukaryota</taxon>
        <taxon>Metamonada</taxon>
        <taxon>Anaeramoebidae</taxon>
        <taxon>Anaeramoeba</taxon>
    </lineage>
</organism>
<keyword evidence="1" id="KW-0472">Membrane</keyword>
<dbReference type="OrthoDB" id="192402at2759"/>
<sequence>MQNQIEIEEKEIEKEIEEEKLKSVNYHLIGKESFIPINKKDFQKLKKSELISTPFKTKKPSNEINLIFEMLFDEILLIILSYLSPGEIIIFSLTCKQAQTICSDYLLWKQIAIKFQDYFKWNSIRYDYYNNYYYNYPNIDLKAIQFKIQEKNQNNPNQKQIEELSKTNEKIKNYFDNSNSSTIQTGTYNYKQNFISIKSERLIYIQNLKNPKQKIEKKAKMIYKEMKKAKKGFIQYQKQQNRINYNYNYNYNYNPNYNYYTYGSRKYLLNEVIITMNGIILISTLIILNYFIDSKKPISIPKLFLLSEIDLIITIFWVIYSKSNFYSLQEYFNFLSIIISGFILLILISLKTTIIFNFIPWLIVLLPSIILFIHFISQLNQQIKIYPYEKLLYSSFISSLIYLIIVLLFTGLKIDGFIEIKYLKLIYLLIIFEIYILYSIKKELRNFCDFIGFLIFFVSVSISFLILFLYGDGIIKKLWISLIPFYIILAYLYFFSFIIFFTSGFKFIFN</sequence>
<reference evidence="3" key="1">
    <citation type="submission" date="2022-10" db="EMBL/GenBank/DDBJ databases">
        <title>Novel sulphate-reducing endosymbionts in the free-living metamonad Anaeramoeba.</title>
        <authorList>
            <person name="Jerlstrom-Hultqvist J."/>
            <person name="Cepicka I."/>
            <person name="Gallot-Lavallee L."/>
            <person name="Salas-Leiva D."/>
            <person name="Curtis B.A."/>
            <person name="Zahonova K."/>
            <person name="Pipaliya S."/>
            <person name="Dacks J."/>
            <person name="Roger A.J."/>
        </authorList>
    </citation>
    <scope>NUCLEOTIDE SEQUENCE</scope>
    <source>
        <strain evidence="3">BMAN</strain>
    </source>
</reference>
<dbReference type="Pfam" id="PF12937">
    <property type="entry name" value="F-box-like"/>
    <property type="match status" value="1"/>
</dbReference>
<feature type="transmembrane region" description="Helical" evidence="1">
    <location>
        <begin position="391"/>
        <end position="410"/>
    </location>
</feature>
<proteinExistence type="predicted"/>
<dbReference type="AlphaFoldDB" id="A0A9Q0RD96"/>
<accession>A0A9Q0RD96</accession>